<accession>A0ABN9N7A4</accession>
<protein>
    <recommendedName>
        <fullName evidence="3">CHK kinase-like domain-containing protein</fullName>
    </recommendedName>
</protein>
<dbReference type="EMBL" id="OY726397">
    <property type="protein sequence ID" value="CAJ1499856.1"/>
    <property type="molecule type" value="Genomic_DNA"/>
</dbReference>
<dbReference type="Proteomes" id="UP001190465">
    <property type="component" value="Chromosome"/>
</dbReference>
<organism evidence="1 2">
    <name type="scientific">[Mycobacterium] burgundiense</name>
    <dbReference type="NCBI Taxonomy" id="3064286"/>
    <lineage>
        <taxon>Bacteria</taxon>
        <taxon>Bacillati</taxon>
        <taxon>Actinomycetota</taxon>
        <taxon>Actinomycetes</taxon>
        <taxon>Mycobacteriales</taxon>
        <taxon>Mycobacteriaceae</taxon>
        <taxon>Mycolicibacterium</taxon>
    </lineage>
</organism>
<gene>
    <name evidence="1" type="ORF">MU0053_001520</name>
</gene>
<name>A0ABN9N7A4_9MYCO</name>
<keyword evidence="2" id="KW-1185">Reference proteome</keyword>
<evidence type="ECO:0000313" key="2">
    <source>
        <dbReference type="Proteomes" id="UP001190465"/>
    </source>
</evidence>
<proteinExistence type="predicted"/>
<dbReference type="InterPro" id="IPR011009">
    <property type="entry name" value="Kinase-like_dom_sf"/>
</dbReference>
<evidence type="ECO:0000313" key="1">
    <source>
        <dbReference type="EMBL" id="CAJ1499856.1"/>
    </source>
</evidence>
<sequence length="422" mass="46544">MDKQRWVPGDAFGLAIPADAGALKSAGVALLDSAFHRFGALSPDNHVTAITQFEECPGGSTGRKLLLSLRYARPEAQLPEDLFVKFSRDFDDPRRDRGRTQMAREVRFAVLTRGDFPIPVPTAAFADYHEASGTGVLITERIPYGIAPVEPHYDKCLDYRLPDPLAHYEALLSTVARLAGAQRAGRLAPGFAAGFEFDPDLVTVGKPPVYSPDQLRDRVANYGAFAAAHPALLPARLRSTAFVDRMQREVTGIAAAADAVQKDLNSTKDYVALCHWNANVDNAWFWRTAGRLHCGLLDWGCVSQMNVAMALWGALCSAETSMWEAHLEHLLAHFATEFEAAGGPRLDPAEIRRQLTAYALVMGVTWLLDAPAYLRTLVPELAVVADRDDPRIADNEAARSQLLMLTNFLHLWQSRDFAEIHR</sequence>
<evidence type="ECO:0008006" key="3">
    <source>
        <dbReference type="Google" id="ProtNLM"/>
    </source>
</evidence>
<dbReference type="SUPFAM" id="SSF56112">
    <property type="entry name" value="Protein kinase-like (PK-like)"/>
    <property type="match status" value="1"/>
</dbReference>
<dbReference type="RefSeq" id="WP_308481755.1">
    <property type="nucleotide sequence ID" value="NZ_OY726397.1"/>
</dbReference>
<reference evidence="1 2" key="1">
    <citation type="submission" date="2023-08" db="EMBL/GenBank/DDBJ databases">
        <authorList>
            <person name="Folkvardsen B D."/>
            <person name="Norman A."/>
        </authorList>
    </citation>
    <scope>NUCLEOTIDE SEQUENCE [LARGE SCALE GENOMIC DNA]</scope>
    <source>
        <strain evidence="1 2">Mu0053</strain>
    </source>
</reference>